<dbReference type="AlphaFoldDB" id="A0A381YQQ0"/>
<dbReference type="EMBL" id="UINC01018720">
    <property type="protein sequence ID" value="SVA78883.1"/>
    <property type="molecule type" value="Genomic_DNA"/>
</dbReference>
<dbReference type="Gene3D" id="3.30.70.100">
    <property type="match status" value="1"/>
</dbReference>
<gene>
    <name evidence="1" type="ORF">METZ01_LOCUS131737</name>
</gene>
<sequence>MITEERTSVLEAESKSDYIELCRSTIWPSLRASGGRVICILTGMIGRPSTHLLQMTSYADLESWQTSQGAWSVNRESLLRQESVRLLRPIASRPKNTVPPEDRRSVYGYRKFFISPTDISEFVTCSEEGIWPRIETMGACILGMWTPMASVSPSEIVLLTGYDGPAHWEQTRFNQEQRSSANIDDQLWDRESALRERRIELTLDTWVELMRSTDF</sequence>
<evidence type="ECO:0000313" key="1">
    <source>
        <dbReference type="EMBL" id="SVA78883.1"/>
    </source>
</evidence>
<accession>A0A381YQQ0</accession>
<name>A0A381YQQ0_9ZZZZ</name>
<evidence type="ECO:0008006" key="2">
    <source>
        <dbReference type="Google" id="ProtNLM"/>
    </source>
</evidence>
<organism evidence="1">
    <name type="scientific">marine metagenome</name>
    <dbReference type="NCBI Taxonomy" id="408172"/>
    <lineage>
        <taxon>unclassified sequences</taxon>
        <taxon>metagenomes</taxon>
        <taxon>ecological metagenomes</taxon>
    </lineage>
</organism>
<proteinExistence type="predicted"/>
<reference evidence="1" key="1">
    <citation type="submission" date="2018-05" db="EMBL/GenBank/DDBJ databases">
        <authorList>
            <person name="Lanie J.A."/>
            <person name="Ng W.-L."/>
            <person name="Kazmierczak K.M."/>
            <person name="Andrzejewski T.M."/>
            <person name="Davidsen T.M."/>
            <person name="Wayne K.J."/>
            <person name="Tettelin H."/>
            <person name="Glass J.I."/>
            <person name="Rusch D."/>
            <person name="Podicherti R."/>
            <person name="Tsui H.-C.T."/>
            <person name="Winkler M.E."/>
        </authorList>
    </citation>
    <scope>NUCLEOTIDE SEQUENCE</scope>
</reference>
<protein>
    <recommendedName>
        <fullName evidence="2">NIPSNAP domain-containing protein</fullName>
    </recommendedName>
</protein>